<feature type="compositionally biased region" description="Basic and acidic residues" evidence="1">
    <location>
        <begin position="46"/>
        <end position="59"/>
    </location>
</feature>
<comment type="caution">
    <text evidence="2">The sequence shown here is derived from an EMBL/GenBank/DDBJ whole genome shotgun (WGS) entry which is preliminary data.</text>
</comment>
<keyword evidence="3" id="KW-1185">Reference proteome</keyword>
<dbReference type="AlphaFoldDB" id="A0AAD9QUD8"/>
<name>A0AAD9QUD8_ACRCE</name>
<gene>
    <name evidence="2" type="ORF">P5673_008530</name>
</gene>
<proteinExistence type="predicted"/>
<feature type="compositionally biased region" description="Polar residues" evidence="1">
    <location>
        <begin position="77"/>
        <end position="86"/>
    </location>
</feature>
<reference evidence="2" key="1">
    <citation type="journal article" date="2023" name="G3 (Bethesda)">
        <title>Whole genome assembly and annotation of the endangered Caribbean coral Acropora cervicornis.</title>
        <authorList>
            <person name="Selwyn J.D."/>
            <person name="Vollmer S.V."/>
        </authorList>
    </citation>
    <scope>NUCLEOTIDE SEQUENCE</scope>
    <source>
        <strain evidence="2">K2</strain>
    </source>
</reference>
<feature type="region of interest" description="Disordered" evidence="1">
    <location>
        <begin position="23"/>
        <end position="86"/>
    </location>
</feature>
<organism evidence="2 3">
    <name type="scientific">Acropora cervicornis</name>
    <name type="common">Staghorn coral</name>
    <dbReference type="NCBI Taxonomy" id="6130"/>
    <lineage>
        <taxon>Eukaryota</taxon>
        <taxon>Metazoa</taxon>
        <taxon>Cnidaria</taxon>
        <taxon>Anthozoa</taxon>
        <taxon>Hexacorallia</taxon>
        <taxon>Scleractinia</taxon>
        <taxon>Astrocoeniina</taxon>
        <taxon>Acroporidae</taxon>
        <taxon>Acropora</taxon>
    </lineage>
</organism>
<sequence length="86" mass="9832">MLSSMRKNVRYLVHFTLHKVAHAAGKENDPSHALTKCRLERKRKVADKMRSLRASKDTNAEPPAKQKSTGRDEKPTDSQMIPYTKL</sequence>
<reference evidence="2" key="2">
    <citation type="journal article" date="2023" name="Science">
        <title>Genomic signatures of disease resistance in endangered staghorn corals.</title>
        <authorList>
            <person name="Vollmer S.V."/>
            <person name="Selwyn J.D."/>
            <person name="Despard B.A."/>
            <person name="Roesel C.L."/>
        </authorList>
    </citation>
    <scope>NUCLEOTIDE SEQUENCE</scope>
    <source>
        <strain evidence="2">K2</strain>
    </source>
</reference>
<evidence type="ECO:0000313" key="3">
    <source>
        <dbReference type="Proteomes" id="UP001249851"/>
    </source>
</evidence>
<protein>
    <submittedName>
        <fullName evidence="2">Uncharacterized protein</fullName>
    </submittedName>
</protein>
<dbReference type="EMBL" id="JARQWQ010000014">
    <property type="protein sequence ID" value="KAK2567674.1"/>
    <property type="molecule type" value="Genomic_DNA"/>
</dbReference>
<dbReference type="Proteomes" id="UP001249851">
    <property type="component" value="Unassembled WGS sequence"/>
</dbReference>
<evidence type="ECO:0000313" key="2">
    <source>
        <dbReference type="EMBL" id="KAK2567674.1"/>
    </source>
</evidence>
<accession>A0AAD9QUD8</accession>
<evidence type="ECO:0000256" key="1">
    <source>
        <dbReference type="SAM" id="MobiDB-lite"/>
    </source>
</evidence>